<dbReference type="InterPro" id="IPR052155">
    <property type="entry name" value="Biofilm_reg_signaling"/>
</dbReference>
<dbReference type="Pfam" id="PF00990">
    <property type="entry name" value="GGDEF"/>
    <property type="match status" value="1"/>
</dbReference>
<name>A0ABW4I057_9SPHN</name>
<dbReference type="InterPro" id="IPR043128">
    <property type="entry name" value="Rev_trsase/Diguanyl_cyclase"/>
</dbReference>
<evidence type="ECO:0000259" key="1">
    <source>
        <dbReference type="PROSITE" id="PS50883"/>
    </source>
</evidence>
<feature type="domain" description="GGDEF" evidence="2">
    <location>
        <begin position="179"/>
        <end position="309"/>
    </location>
</feature>
<dbReference type="PROSITE" id="PS50887">
    <property type="entry name" value="GGDEF"/>
    <property type="match status" value="1"/>
</dbReference>
<dbReference type="InterPro" id="IPR000160">
    <property type="entry name" value="GGDEF_dom"/>
</dbReference>
<dbReference type="PROSITE" id="PS50883">
    <property type="entry name" value="EAL"/>
    <property type="match status" value="1"/>
</dbReference>
<dbReference type="Gene3D" id="3.30.70.270">
    <property type="match status" value="1"/>
</dbReference>
<proteinExistence type="predicted"/>
<dbReference type="Pfam" id="PF00563">
    <property type="entry name" value="EAL"/>
    <property type="match status" value="1"/>
</dbReference>
<dbReference type="SMART" id="SM00267">
    <property type="entry name" value="GGDEF"/>
    <property type="match status" value="1"/>
</dbReference>
<reference evidence="4" key="1">
    <citation type="journal article" date="2019" name="Int. J. Syst. Evol. Microbiol.">
        <title>The Global Catalogue of Microorganisms (GCM) 10K type strain sequencing project: providing services to taxonomists for standard genome sequencing and annotation.</title>
        <authorList>
            <consortium name="The Broad Institute Genomics Platform"/>
            <consortium name="The Broad Institute Genome Sequencing Center for Infectious Disease"/>
            <person name="Wu L."/>
            <person name="Ma J."/>
        </authorList>
    </citation>
    <scope>NUCLEOTIDE SEQUENCE [LARGE SCALE GENOMIC DNA]</scope>
    <source>
        <strain evidence="4">CGMCC 1.16275</strain>
    </source>
</reference>
<dbReference type="CDD" id="cd01948">
    <property type="entry name" value="EAL"/>
    <property type="match status" value="1"/>
</dbReference>
<evidence type="ECO:0000313" key="3">
    <source>
        <dbReference type="EMBL" id="MFD1610802.1"/>
    </source>
</evidence>
<dbReference type="RefSeq" id="WP_380886827.1">
    <property type="nucleotide sequence ID" value="NZ_JBHUDY010000001.1"/>
</dbReference>
<sequence>MPSRASTLRKLAPVPELVSDTADLSQEFSKLFVSARHQFLEGLPLPGALISLQDGAMHCIDCNAEFRRLGQSDDVPILDDPEIGTLLKSFFAGSDKISDYEWIDGNPITGREYTIRLARMQLVLAEAPACLVTLIDHTAERAAQKSLRLEMFNDALTGLPNRAGFGDRLETALETGPTGATGVLVVDLTRFSRINESIGDVAGDELLITVARRMLSTMRASDVLARIGGNEFGIMVAIKDGPEELLAVAERINAVLVAPCRLSDLEIRIGCAIGAAVYDGETSADELIRHAQFALKSAKAKSGIELYQPGAFHIARQQFTTETSLRRAIEANRLTLAFQPVIELNSGKVTSFEALARWREEGVDIPPSTFIPVAEESGLIVPLGRWALDEAARTLKLWDRVAGSDVPVRMAVNVSAIQIARDDVPTMLREAVARHDVAAERLVLELTESVIVADPDRAAKAMESIRQIGATIALDDFGTGYSNLAYLQRLPIDVLKIDQSFVTGMLGNRDKVAIVRAVLSLAEALGLRTTAEGVETLELAQTLAALGCTRGQGYFYSAPLSAEDAYAFWARSNSRAT</sequence>
<accession>A0ABW4I057</accession>
<dbReference type="InterPro" id="IPR029787">
    <property type="entry name" value="Nucleotide_cyclase"/>
</dbReference>
<dbReference type="InterPro" id="IPR001633">
    <property type="entry name" value="EAL_dom"/>
</dbReference>
<evidence type="ECO:0000259" key="2">
    <source>
        <dbReference type="PROSITE" id="PS50887"/>
    </source>
</evidence>
<dbReference type="InterPro" id="IPR035919">
    <property type="entry name" value="EAL_sf"/>
</dbReference>
<dbReference type="PANTHER" id="PTHR44757:SF2">
    <property type="entry name" value="BIOFILM ARCHITECTURE MAINTENANCE PROTEIN MBAA"/>
    <property type="match status" value="1"/>
</dbReference>
<comment type="caution">
    <text evidence="3">The sequence shown here is derived from an EMBL/GenBank/DDBJ whole genome shotgun (WGS) entry which is preliminary data.</text>
</comment>
<dbReference type="Proteomes" id="UP001597115">
    <property type="component" value="Unassembled WGS sequence"/>
</dbReference>
<evidence type="ECO:0000313" key="4">
    <source>
        <dbReference type="Proteomes" id="UP001597115"/>
    </source>
</evidence>
<gene>
    <name evidence="3" type="ORF">ACFSCW_03190</name>
</gene>
<dbReference type="CDD" id="cd01949">
    <property type="entry name" value="GGDEF"/>
    <property type="match status" value="1"/>
</dbReference>
<dbReference type="SUPFAM" id="SSF141868">
    <property type="entry name" value="EAL domain-like"/>
    <property type="match status" value="1"/>
</dbReference>
<dbReference type="SUPFAM" id="SSF55073">
    <property type="entry name" value="Nucleotide cyclase"/>
    <property type="match status" value="1"/>
</dbReference>
<dbReference type="SMART" id="SM00052">
    <property type="entry name" value="EAL"/>
    <property type="match status" value="1"/>
</dbReference>
<keyword evidence="4" id="KW-1185">Reference proteome</keyword>
<organism evidence="3 4">
    <name type="scientific">Sphingomonas tabacisoli</name>
    <dbReference type="NCBI Taxonomy" id="2249466"/>
    <lineage>
        <taxon>Bacteria</taxon>
        <taxon>Pseudomonadati</taxon>
        <taxon>Pseudomonadota</taxon>
        <taxon>Alphaproteobacteria</taxon>
        <taxon>Sphingomonadales</taxon>
        <taxon>Sphingomonadaceae</taxon>
        <taxon>Sphingomonas</taxon>
    </lineage>
</organism>
<dbReference type="EMBL" id="JBHUDY010000001">
    <property type="protein sequence ID" value="MFD1610802.1"/>
    <property type="molecule type" value="Genomic_DNA"/>
</dbReference>
<protein>
    <submittedName>
        <fullName evidence="3">Bifunctional diguanylate cyclase/phosphodiesterase</fullName>
    </submittedName>
</protein>
<dbReference type="PANTHER" id="PTHR44757">
    <property type="entry name" value="DIGUANYLATE CYCLASE DGCP"/>
    <property type="match status" value="1"/>
</dbReference>
<feature type="domain" description="EAL" evidence="1">
    <location>
        <begin position="318"/>
        <end position="573"/>
    </location>
</feature>
<dbReference type="NCBIfam" id="TIGR00254">
    <property type="entry name" value="GGDEF"/>
    <property type="match status" value="1"/>
</dbReference>
<dbReference type="Gene3D" id="3.20.20.450">
    <property type="entry name" value="EAL domain"/>
    <property type="match status" value="1"/>
</dbReference>